<dbReference type="EMBL" id="SNRW01024359">
    <property type="protein sequence ID" value="KAA6362319.1"/>
    <property type="molecule type" value="Genomic_DNA"/>
</dbReference>
<evidence type="ECO:0000313" key="2">
    <source>
        <dbReference type="Proteomes" id="UP000324800"/>
    </source>
</evidence>
<protein>
    <submittedName>
        <fullName evidence="1">Uncharacterized protein</fullName>
    </submittedName>
</protein>
<gene>
    <name evidence="1" type="ORF">EZS28_042154</name>
</gene>
<accession>A0A5J4TWR0</accession>
<feature type="non-terminal residue" evidence="1">
    <location>
        <position position="58"/>
    </location>
</feature>
<organism evidence="1 2">
    <name type="scientific">Streblomastix strix</name>
    <dbReference type="NCBI Taxonomy" id="222440"/>
    <lineage>
        <taxon>Eukaryota</taxon>
        <taxon>Metamonada</taxon>
        <taxon>Preaxostyla</taxon>
        <taxon>Oxymonadida</taxon>
        <taxon>Streblomastigidae</taxon>
        <taxon>Streblomastix</taxon>
    </lineage>
</organism>
<name>A0A5J4TWR0_9EUKA</name>
<dbReference type="Proteomes" id="UP000324800">
    <property type="component" value="Unassembled WGS sequence"/>
</dbReference>
<sequence>MVVVVYRNRAGGAAPAELQKYIQRQEVKFVVNLNYRNNYFEDENEKIELILVQKLNSK</sequence>
<comment type="caution">
    <text evidence="1">The sequence shown here is derived from an EMBL/GenBank/DDBJ whole genome shotgun (WGS) entry which is preliminary data.</text>
</comment>
<proteinExistence type="predicted"/>
<evidence type="ECO:0000313" key="1">
    <source>
        <dbReference type="EMBL" id="KAA6362319.1"/>
    </source>
</evidence>
<reference evidence="1 2" key="1">
    <citation type="submission" date="2019-03" db="EMBL/GenBank/DDBJ databases">
        <title>Single cell metagenomics reveals metabolic interactions within the superorganism composed of flagellate Streblomastix strix and complex community of Bacteroidetes bacteria on its surface.</title>
        <authorList>
            <person name="Treitli S.C."/>
            <person name="Kolisko M."/>
            <person name="Husnik F."/>
            <person name="Keeling P."/>
            <person name="Hampl V."/>
        </authorList>
    </citation>
    <scope>NUCLEOTIDE SEQUENCE [LARGE SCALE GENOMIC DNA]</scope>
    <source>
        <strain evidence="1">ST1C</strain>
    </source>
</reference>
<dbReference type="AlphaFoldDB" id="A0A5J4TWR0"/>